<evidence type="ECO:0000256" key="3">
    <source>
        <dbReference type="ARBA" id="ARBA00022588"/>
    </source>
</evidence>
<evidence type="ECO:0000259" key="8">
    <source>
        <dbReference type="PROSITE" id="PS51019"/>
    </source>
</evidence>
<dbReference type="PANTHER" id="PTHR45828">
    <property type="entry name" value="CYTOCHROME B561/FERRIC REDUCTASE TRANSMEMBRANE"/>
    <property type="match status" value="1"/>
</dbReference>
<evidence type="ECO:0000256" key="1">
    <source>
        <dbReference type="ARBA" id="ARBA00008501"/>
    </source>
</evidence>
<protein>
    <submittedName>
        <fullName evidence="9">(diamondback moth) hypothetical protein</fullName>
    </submittedName>
</protein>
<evidence type="ECO:0000313" key="9">
    <source>
        <dbReference type="EMBL" id="CAG9134137.1"/>
    </source>
</evidence>
<dbReference type="PANTHER" id="PTHR45828:SF40">
    <property type="entry name" value="REELIN DOMAIN-CONTAINING PROTEIN"/>
    <property type="match status" value="1"/>
</dbReference>
<comment type="caution">
    <text evidence="9">The sequence shown here is derived from an EMBL/GenBank/DDBJ whole genome shotgun (WGS) entry which is preliminary data.</text>
</comment>
<evidence type="ECO:0000256" key="2">
    <source>
        <dbReference type="ARBA" id="ARBA00022529"/>
    </source>
</evidence>
<dbReference type="Gene3D" id="2.60.40.4060">
    <property type="entry name" value="Reeler domain"/>
    <property type="match status" value="1"/>
</dbReference>
<keyword evidence="3" id="KW-0399">Innate immunity</keyword>
<name>A0A8S4G3U8_PLUXY</name>
<keyword evidence="7" id="KW-0732">Signal</keyword>
<dbReference type="Proteomes" id="UP000653454">
    <property type="component" value="Unassembled WGS sequence"/>
</dbReference>
<dbReference type="InterPro" id="IPR051237">
    <property type="entry name" value="Ferric-chelate_Red/DefProt"/>
</dbReference>
<comment type="similarity">
    <text evidence="1">Belongs to the insect defense protein family.</text>
</comment>
<evidence type="ECO:0000256" key="5">
    <source>
        <dbReference type="ARBA" id="ARBA00023022"/>
    </source>
</evidence>
<keyword evidence="10" id="KW-1185">Reference proteome</keyword>
<keyword evidence="5" id="KW-0044">Antibiotic</keyword>
<feature type="chain" id="PRO_5035871229" evidence="7">
    <location>
        <begin position="17"/>
        <end position="164"/>
    </location>
</feature>
<reference evidence="9" key="1">
    <citation type="submission" date="2020-11" db="EMBL/GenBank/DDBJ databases">
        <authorList>
            <person name="Whiteford S."/>
        </authorList>
    </citation>
    <scope>NUCLEOTIDE SEQUENCE</scope>
</reference>
<dbReference type="GO" id="GO:0042742">
    <property type="term" value="P:defense response to bacterium"/>
    <property type="evidence" value="ECO:0007669"/>
    <property type="project" value="UniProtKB-KW"/>
</dbReference>
<evidence type="ECO:0000256" key="4">
    <source>
        <dbReference type="ARBA" id="ARBA00022859"/>
    </source>
</evidence>
<sequence>MLGALLLLSMVCSALCFPDGAPIDACVKMRANQPNHGQHRSQPPHTSPYRVTASASTYAPNDLITITIEGTEPFKGFFLQARSAETQEWLGSWEPAPHTTVHPECAAVTHADPRDKAKATLLWRAPGGHGRVYFTGTVLKNYGTFWGDLVADSADDPRQLQILG</sequence>
<dbReference type="AlphaFoldDB" id="A0A8S4G3U8"/>
<dbReference type="PROSITE" id="PS51019">
    <property type="entry name" value="REELIN"/>
    <property type="match status" value="1"/>
</dbReference>
<dbReference type="InterPro" id="IPR042307">
    <property type="entry name" value="Reeler_sf"/>
</dbReference>
<feature type="domain" description="Reelin" evidence="8">
    <location>
        <begin position="11"/>
        <end position="164"/>
    </location>
</feature>
<organism evidence="9 10">
    <name type="scientific">Plutella xylostella</name>
    <name type="common">Diamondback moth</name>
    <name type="synonym">Plutella maculipennis</name>
    <dbReference type="NCBI Taxonomy" id="51655"/>
    <lineage>
        <taxon>Eukaryota</taxon>
        <taxon>Metazoa</taxon>
        <taxon>Ecdysozoa</taxon>
        <taxon>Arthropoda</taxon>
        <taxon>Hexapoda</taxon>
        <taxon>Insecta</taxon>
        <taxon>Pterygota</taxon>
        <taxon>Neoptera</taxon>
        <taxon>Endopterygota</taxon>
        <taxon>Lepidoptera</taxon>
        <taxon>Glossata</taxon>
        <taxon>Ditrysia</taxon>
        <taxon>Yponomeutoidea</taxon>
        <taxon>Plutellidae</taxon>
        <taxon>Plutella</taxon>
    </lineage>
</organism>
<gene>
    <name evidence="9" type="ORF">PLXY2_LOCUS12379</name>
</gene>
<keyword evidence="4" id="KW-0391">Immunity</keyword>
<evidence type="ECO:0000256" key="6">
    <source>
        <dbReference type="ARBA" id="ARBA00023157"/>
    </source>
</evidence>
<dbReference type="Pfam" id="PF02014">
    <property type="entry name" value="Reeler"/>
    <property type="match status" value="1"/>
</dbReference>
<dbReference type="GO" id="GO:0045087">
    <property type="term" value="P:innate immune response"/>
    <property type="evidence" value="ECO:0007669"/>
    <property type="project" value="UniProtKB-KW"/>
</dbReference>
<dbReference type="CDD" id="cd08544">
    <property type="entry name" value="Reeler"/>
    <property type="match status" value="1"/>
</dbReference>
<dbReference type="EMBL" id="CAJHNJ030000073">
    <property type="protein sequence ID" value="CAG9134137.1"/>
    <property type="molecule type" value="Genomic_DNA"/>
</dbReference>
<feature type="signal peptide" evidence="7">
    <location>
        <begin position="1"/>
        <end position="16"/>
    </location>
</feature>
<dbReference type="InterPro" id="IPR002861">
    <property type="entry name" value="Reeler_dom"/>
</dbReference>
<accession>A0A8S4G3U8</accession>
<proteinExistence type="inferred from homology"/>
<evidence type="ECO:0000313" key="10">
    <source>
        <dbReference type="Proteomes" id="UP000653454"/>
    </source>
</evidence>
<dbReference type="GO" id="GO:0016020">
    <property type="term" value="C:membrane"/>
    <property type="evidence" value="ECO:0007669"/>
    <property type="project" value="TreeGrafter"/>
</dbReference>
<keyword evidence="2" id="KW-0929">Antimicrobial</keyword>
<evidence type="ECO:0000256" key="7">
    <source>
        <dbReference type="SAM" id="SignalP"/>
    </source>
</evidence>
<keyword evidence="6" id="KW-1015">Disulfide bond</keyword>